<accession>A0AAV9PMY9</accession>
<evidence type="ECO:0000256" key="1">
    <source>
        <dbReference type="ARBA" id="ARBA00004141"/>
    </source>
</evidence>
<feature type="transmembrane region" description="Helical" evidence="9">
    <location>
        <begin position="161"/>
        <end position="181"/>
    </location>
</feature>
<comment type="similarity">
    <text evidence="2 7">Belongs to the major facilitator superfamily. Sugar transporter (TC 2.A.1.1) family.</text>
</comment>
<evidence type="ECO:0000256" key="3">
    <source>
        <dbReference type="ARBA" id="ARBA00022448"/>
    </source>
</evidence>
<keyword evidence="3 7" id="KW-0813">Transport</keyword>
<protein>
    <recommendedName>
        <fullName evidence="10">Major facilitator superfamily (MFS) profile domain-containing protein</fullName>
    </recommendedName>
</protein>
<comment type="caution">
    <text evidence="11">The sequence shown here is derived from an EMBL/GenBank/DDBJ whole genome shotgun (WGS) entry which is preliminary data.</text>
</comment>
<feature type="transmembrane region" description="Helical" evidence="9">
    <location>
        <begin position="384"/>
        <end position="408"/>
    </location>
</feature>
<feature type="transmembrane region" description="Helical" evidence="9">
    <location>
        <begin position="103"/>
        <end position="122"/>
    </location>
</feature>
<feature type="compositionally biased region" description="Basic and acidic residues" evidence="8">
    <location>
        <begin position="525"/>
        <end position="539"/>
    </location>
</feature>
<feature type="transmembrane region" description="Helical" evidence="9">
    <location>
        <begin position="420"/>
        <end position="437"/>
    </location>
</feature>
<evidence type="ECO:0000313" key="12">
    <source>
        <dbReference type="Proteomes" id="UP001337655"/>
    </source>
</evidence>
<feature type="region of interest" description="Disordered" evidence="8">
    <location>
        <begin position="525"/>
        <end position="603"/>
    </location>
</feature>
<feature type="transmembrane region" description="Helical" evidence="9">
    <location>
        <begin position="283"/>
        <end position="305"/>
    </location>
</feature>
<reference evidence="11 12" key="1">
    <citation type="submission" date="2023-08" db="EMBL/GenBank/DDBJ databases">
        <title>Black Yeasts Isolated from many extreme environments.</title>
        <authorList>
            <person name="Coleine C."/>
            <person name="Stajich J.E."/>
            <person name="Selbmann L."/>
        </authorList>
    </citation>
    <scope>NUCLEOTIDE SEQUENCE [LARGE SCALE GENOMIC DNA]</scope>
    <source>
        <strain evidence="11 12">CCFEE 5935</strain>
    </source>
</reference>
<proteinExistence type="inferred from homology"/>
<keyword evidence="4 9" id="KW-0812">Transmembrane</keyword>
<feature type="transmembrane region" description="Helical" evidence="9">
    <location>
        <begin position="73"/>
        <end position="91"/>
    </location>
</feature>
<dbReference type="InterPro" id="IPR050360">
    <property type="entry name" value="MFS_Sugar_Transporters"/>
</dbReference>
<dbReference type="NCBIfam" id="TIGR00879">
    <property type="entry name" value="SP"/>
    <property type="match status" value="1"/>
</dbReference>
<dbReference type="GO" id="GO:0005351">
    <property type="term" value="F:carbohydrate:proton symporter activity"/>
    <property type="evidence" value="ECO:0007669"/>
    <property type="project" value="TreeGrafter"/>
</dbReference>
<dbReference type="Gene3D" id="1.20.1250.20">
    <property type="entry name" value="MFS general substrate transporter like domains"/>
    <property type="match status" value="1"/>
</dbReference>
<sequence length="603" mass="68291">MASKRQVQFAQAEAPRFRRVTWYRDSGLIRLYLCCAVTCLASATTGYDGSMLNSLQNLDSWRDYFNDPSGSLLGLYGSIFSIGSLCGLPFAPYIADRWGRKPTIWAGCMVLFLGVAVQAASIDFRMFIIARFFVGFGCTLAQLASPLLLTEIAHPQHRGRVTAVYNCLWNFGAIIATWLTFGTGHIPNHWAWRIPSIIQAFPSLFQAIFLLWVPESPRWLIAQDRAHEALHILAKYHANGDQLDPTVMFEYAEIKETIRLEYLIKKQTSFLDFLKTRGNRYRLCLILSLGLFSQWSGGGLVAYYFRQIMLSIGQKNENTIFEINGSLNILSLLVSVGCAFLVDKVGRRPLFLISTSCMLVIYVIWTLCTALYQTDDNEVAGKTVIAMIFLYSISYAVAWSGLLVAYTVEILPFKLRAKGLMLMNLFVQVALVFNQYVNPVGLKQFRPQTWKFLLIYCCILAVELAIIAWFYVETKGPTLEEIAKIFDGDRAETGIANLHDVKADMRVQDVMDKFGTFTRVESVPMEDRSGRRRDLERLDSGGSERSWAYGEKPKARIERVPTTPRRTGSGNETLLPQSPTMVERWDVVRNPRRGPTGRDEDSF</sequence>
<evidence type="ECO:0000256" key="9">
    <source>
        <dbReference type="SAM" id="Phobius"/>
    </source>
</evidence>
<evidence type="ECO:0000259" key="10">
    <source>
        <dbReference type="PROSITE" id="PS50850"/>
    </source>
</evidence>
<feature type="domain" description="Major facilitator superfamily (MFS) profile" evidence="10">
    <location>
        <begin position="34"/>
        <end position="475"/>
    </location>
</feature>
<evidence type="ECO:0000256" key="5">
    <source>
        <dbReference type="ARBA" id="ARBA00022989"/>
    </source>
</evidence>
<dbReference type="AlphaFoldDB" id="A0AAV9PMY9"/>
<evidence type="ECO:0000313" key="11">
    <source>
        <dbReference type="EMBL" id="KAK5175399.1"/>
    </source>
</evidence>
<keyword evidence="6 9" id="KW-0472">Membrane</keyword>
<dbReference type="InterPro" id="IPR005828">
    <property type="entry name" value="MFS_sugar_transport-like"/>
</dbReference>
<feature type="transmembrane region" description="Helical" evidence="9">
    <location>
        <begin position="193"/>
        <end position="213"/>
    </location>
</feature>
<comment type="subcellular location">
    <subcellularLocation>
        <location evidence="1">Membrane</location>
        <topology evidence="1">Multi-pass membrane protein</topology>
    </subcellularLocation>
</comment>
<dbReference type="InterPro" id="IPR036259">
    <property type="entry name" value="MFS_trans_sf"/>
</dbReference>
<dbReference type="GeneID" id="89921888"/>
<feature type="transmembrane region" description="Helical" evidence="9">
    <location>
        <begin position="325"/>
        <end position="342"/>
    </location>
</feature>
<dbReference type="PROSITE" id="PS50850">
    <property type="entry name" value="MFS"/>
    <property type="match status" value="1"/>
</dbReference>
<dbReference type="Pfam" id="PF00083">
    <property type="entry name" value="Sugar_tr"/>
    <property type="match status" value="1"/>
</dbReference>
<organism evidence="11 12">
    <name type="scientific">Saxophila tyrrhenica</name>
    <dbReference type="NCBI Taxonomy" id="1690608"/>
    <lineage>
        <taxon>Eukaryota</taxon>
        <taxon>Fungi</taxon>
        <taxon>Dikarya</taxon>
        <taxon>Ascomycota</taxon>
        <taxon>Pezizomycotina</taxon>
        <taxon>Dothideomycetes</taxon>
        <taxon>Dothideomycetidae</taxon>
        <taxon>Mycosphaerellales</taxon>
        <taxon>Extremaceae</taxon>
        <taxon>Saxophila</taxon>
    </lineage>
</organism>
<dbReference type="EMBL" id="JAVRRT010000001">
    <property type="protein sequence ID" value="KAK5175399.1"/>
    <property type="molecule type" value="Genomic_DNA"/>
</dbReference>
<dbReference type="PANTHER" id="PTHR48022">
    <property type="entry name" value="PLASTIDIC GLUCOSE TRANSPORTER 4"/>
    <property type="match status" value="1"/>
</dbReference>
<dbReference type="PANTHER" id="PTHR48022:SF31">
    <property type="entry name" value="HEXOSE TRANSPORTER"/>
    <property type="match status" value="1"/>
</dbReference>
<dbReference type="FunFam" id="1.20.1250.20:FF:000117">
    <property type="entry name" value="MFS hexose transporter"/>
    <property type="match status" value="1"/>
</dbReference>
<evidence type="ECO:0000256" key="8">
    <source>
        <dbReference type="SAM" id="MobiDB-lite"/>
    </source>
</evidence>
<keyword evidence="5 9" id="KW-1133">Transmembrane helix</keyword>
<feature type="transmembrane region" description="Helical" evidence="9">
    <location>
        <begin position="28"/>
        <end position="47"/>
    </location>
</feature>
<dbReference type="RefSeq" id="XP_064664037.1">
    <property type="nucleotide sequence ID" value="XM_064797803.1"/>
</dbReference>
<feature type="transmembrane region" description="Helical" evidence="9">
    <location>
        <begin position="449"/>
        <end position="472"/>
    </location>
</feature>
<name>A0AAV9PMY9_9PEZI</name>
<evidence type="ECO:0000256" key="6">
    <source>
        <dbReference type="ARBA" id="ARBA00023136"/>
    </source>
</evidence>
<dbReference type="Proteomes" id="UP001337655">
    <property type="component" value="Unassembled WGS sequence"/>
</dbReference>
<dbReference type="GO" id="GO:0016020">
    <property type="term" value="C:membrane"/>
    <property type="evidence" value="ECO:0007669"/>
    <property type="project" value="UniProtKB-SubCell"/>
</dbReference>
<dbReference type="SUPFAM" id="SSF103473">
    <property type="entry name" value="MFS general substrate transporter"/>
    <property type="match status" value="1"/>
</dbReference>
<keyword evidence="12" id="KW-1185">Reference proteome</keyword>
<evidence type="ECO:0000256" key="7">
    <source>
        <dbReference type="RuleBase" id="RU003346"/>
    </source>
</evidence>
<evidence type="ECO:0000256" key="2">
    <source>
        <dbReference type="ARBA" id="ARBA00010992"/>
    </source>
</evidence>
<gene>
    <name evidence="11" type="ORF">LTR77_000538</name>
</gene>
<feature type="compositionally biased region" description="Polar residues" evidence="8">
    <location>
        <begin position="564"/>
        <end position="580"/>
    </location>
</feature>
<dbReference type="InterPro" id="IPR020846">
    <property type="entry name" value="MFS_dom"/>
</dbReference>
<dbReference type="InterPro" id="IPR003663">
    <property type="entry name" value="Sugar/inositol_transpt"/>
</dbReference>
<feature type="transmembrane region" description="Helical" evidence="9">
    <location>
        <begin position="349"/>
        <end position="372"/>
    </location>
</feature>
<evidence type="ECO:0000256" key="4">
    <source>
        <dbReference type="ARBA" id="ARBA00022692"/>
    </source>
</evidence>
<feature type="transmembrane region" description="Helical" evidence="9">
    <location>
        <begin position="128"/>
        <end position="149"/>
    </location>
</feature>